<evidence type="ECO:0000256" key="2">
    <source>
        <dbReference type="SAM" id="SignalP"/>
    </source>
</evidence>
<reference evidence="3 4" key="1">
    <citation type="submission" date="2018-12" db="EMBL/GenBank/DDBJ databases">
        <title>Complete Genome Sequence of Glutamicibacter creatinolyticus strain LGCM259,isolated from an abscess of a 12-year-old mare in Italy.</title>
        <authorList>
            <person name="Santos R.G."/>
            <person name="Silva A.L."/>
            <person name="Seyffert N."/>
            <person name="Castro T.L.P."/>
            <person name="Attili A.R."/>
            <person name="Rifici C."/>
            <person name="Mazzullo G."/>
            <person name="Brenig B."/>
            <person name="Venanzi F."/>
            <person name="Azevedo V."/>
        </authorList>
    </citation>
    <scope>NUCLEOTIDE SEQUENCE [LARGE SCALE GENOMIC DNA]</scope>
    <source>
        <strain evidence="3 4">LGCM 259</strain>
    </source>
</reference>
<evidence type="ECO:0000313" key="3">
    <source>
        <dbReference type="EMBL" id="QCY48082.1"/>
    </source>
</evidence>
<dbReference type="PROSITE" id="PS51257">
    <property type="entry name" value="PROKAR_LIPOPROTEIN"/>
    <property type="match status" value="1"/>
</dbReference>
<evidence type="ECO:0000256" key="1">
    <source>
        <dbReference type="SAM" id="MobiDB-lite"/>
    </source>
</evidence>
<gene>
    <name evidence="3" type="ORF">GcLGCM259_2375</name>
</gene>
<dbReference type="KEGG" id="gcr:GcLGCM259_2375"/>
<feature type="signal peptide" evidence="2">
    <location>
        <begin position="1"/>
        <end position="29"/>
    </location>
</feature>
<protein>
    <recommendedName>
        <fullName evidence="5">DUF3060 domain-containing protein</fullName>
    </recommendedName>
</protein>
<keyword evidence="4" id="KW-1185">Reference proteome</keyword>
<evidence type="ECO:0008006" key="5">
    <source>
        <dbReference type="Google" id="ProtNLM"/>
    </source>
</evidence>
<feature type="chain" id="PRO_5039654615" description="DUF3060 domain-containing protein" evidence="2">
    <location>
        <begin position="30"/>
        <end position="207"/>
    </location>
</feature>
<keyword evidence="2" id="KW-0732">Signal</keyword>
<accession>A0A5B7WW12</accession>
<dbReference type="EMBL" id="CP034412">
    <property type="protein sequence ID" value="QCY48082.1"/>
    <property type="molecule type" value="Genomic_DNA"/>
</dbReference>
<feature type="compositionally biased region" description="Low complexity" evidence="1">
    <location>
        <begin position="52"/>
        <end position="75"/>
    </location>
</feature>
<dbReference type="Pfam" id="PF11259">
    <property type="entry name" value="DUF3060"/>
    <property type="match status" value="1"/>
</dbReference>
<dbReference type="InterPro" id="IPR021417">
    <property type="entry name" value="DUF3060"/>
</dbReference>
<evidence type="ECO:0000313" key="4">
    <source>
        <dbReference type="Proteomes" id="UP000307000"/>
    </source>
</evidence>
<sequence length="207" mass="21452">MEKKTMHSAGLSLAVLLLASAGLSGCVSVQPENGTETSSGPITSPSAPEQDTQSPTAQPSPSSSAPAATSSSPAAKGAQEASFSEIFKSINSNAAKKLECLDEDHGRNDADDLYIKDKNTVISITGDCDDVVISGHNLVIAATEIDDLIVRGNNNVIAVQDLDNVEVSGSGNHVGWDPAYEDDPDVENHGSKNVLRHDAVGSAELDL</sequence>
<dbReference type="RefSeq" id="WP_138926753.1">
    <property type="nucleotide sequence ID" value="NZ_CP034412.1"/>
</dbReference>
<feature type="compositionally biased region" description="Polar residues" evidence="1">
    <location>
        <begin position="30"/>
        <end position="51"/>
    </location>
</feature>
<dbReference type="AlphaFoldDB" id="A0A5B7WW12"/>
<feature type="region of interest" description="Disordered" evidence="1">
    <location>
        <begin position="173"/>
        <end position="192"/>
    </location>
</feature>
<name>A0A5B7WW12_9MICC</name>
<organism evidence="3 4">
    <name type="scientific">Glutamicibacter creatinolyticus</name>
    <dbReference type="NCBI Taxonomy" id="162496"/>
    <lineage>
        <taxon>Bacteria</taxon>
        <taxon>Bacillati</taxon>
        <taxon>Actinomycetota</taxon>
        <taxon>Actinomycetes</taxon>
        <taxon>Micrococcales</taxon>
        <taxon>Micrococcaceae</taxon>
        <taxon>Glutamicibacter</taxon>
    </lineage>
</organism>
<dbReference type="Proteomes" id="UP000307000">
    <property type="component" value="Chromosome"/>
</dbReference>
<feature type="region of interest" description="Disordered" evidence="1">
    <location>
        <begin position="27"/>
        <end position="76"/>
    </location>
</feature>
<proteinExistence type="predicted"/>